<evidence type="ECO:0000256" key="2">
    <source>
        <dbReference type="ARBA" id="ARBA00022448"/>
    </source>
</evidence>
<feature type="transmembrane region" description="Helical" evidence="8">
    <location>
        <begin position="360"/>
        <end position="382"/>
    </location>
</feature>
<keyword evidence="4 8" id="KW-0812">Transmembrane</keyword>
<feature type="transmembrane region" description="Helical" evidence="8">
    <location>
        <begin position="144"/>
        <end position="165"/>
    </location>
</feature>
<dbReference type="CDD" id="cd17321">
    <property type="entry name" value="MFS_MMR_MDR_like"/>
    <property type="match status" value="1"/>
</dbReference>
<feature type="transmembrane region" description="Helical" evidence="8">
    <location>
        <begin position="328"/>
        <end position="354"/>
    </location>
</feature>
<dbReference type="Pfam" id="PF07690">
    <property type="entry name" value="MFS_1"/>
    <property type="match status" value="1"/>
</dbReference>
<gene>
    <name evidence="10" type="ORF">C7450_104332</name>
</gene>
<feature type="transmembrane region" description="Helical" evidence="8">
    <location>
        <begin position="230"/>
        <end position="249"/>
    </location>
</feature>
<dbReference type="InterPro" id="IPR011701">
    <property type="entry name" value="MFS"/>
</dbReference>
<dbReference type="SUPFAM" id="SSF103473">
    <property type="entry name" value="MFS general substrate transporter"/>
    <property type="match status" value="1"/>
</dbReference>
<dbReference type="PROSITE" id="PS50850">
    <property type="entry name" value="MFS"/>
    <property type="match status" value="1"/>
</dbReference>
<feature type="region of interest" description="Disordered" evidence="7">
    <location>
        <begin position="1"/>
        <end position="69"/>
    </location>
</feature>
<keyword evidence="2" id="KW-0813">Transport</keyword>
<feature type="compositionally biased region" description="Basic and acidic residues" evidence="7">
    <location>
        <begin position="34"/>
        <end position="44"/>
    </location>
</feature>
<feature type="compositionally biased region" description="Basic and acidic residues" evidence="7">
    <location>
        <begin position="8"/>
        <end position="23"/>
    </location>
</feature>
<dbReference type="PANTHER" id="PTHR42718:SF46">
    <property type="entry name" value="BLR6921 PROTEIN"/>
    <property type="match status" value="1"/>
</dbReference>
<dbReference type="GO" id="GO:0005886">
    <property type="term" value="C:plasma membrane"/>
    <property type="evidence" value="ECO:0007669"/>
    <property type="project" value="UniProtKB-SubCell"/>
</dbReference>
<reference evidence="10 11" key="1">
    <citation type="submission" date="2018-05" db="EMBL/GenBank/DDBJ databases">
        <title>Genomic Encyclopedia of Type Strains, Phase IV (KMG-IV): sequencing the most valuable type-strain genomes for metagenomic binning, comparative biology and taxonomic classification.</title>
        <authorList>
            <person name="Goeker M."/>
        </authorList>
    </citation>
    <scope>NUCLEOTIDE SEQUENCE [LARGE SCALE GENOMIC DNA]</scope>
    <source>
        <strain evidence="10 11">DSM 6462</strain>
    </source>
</reference>
<keyword evidence="6 8" id="KW-0472">Membrane</keyword>
<feature type="transmembrane region" description="Helical" evidence="8">
    <location>
        <begin position="422"/>
        <end position="444"/>
    </location>
</feature>
<feature type="transmembrane region" description="Helical" evidence="8">
    <location>
        <begin position="77"/>
        <end position="100"/>
    </location>
</feature>
<organism evidence="10 11">
    <name type="scientific">Chelatococcus asaccharovorans</name>
    <dbReference type="NCBI Taxonomy" id="28210"/>
    <lineage>
        <taxon>Bacteria</taxon>
        <taxon>Pseudomonadati</taxon>
        <taxon>Pseudomonadota</taxon>
        <taxon>Alphaproteobacteria</taxon>
        <taxon>Hyphomicrobiales</taxon>
        <taxon>Chelatococcaceae</taxon>
        <taxon>Chelatococcus</taxon>
    </lineage>
</organism>
<feature type="transmembrane region" description="Helical" evidence="8">
    <location>
        <begin position="112"/>
        <end position="132"/>
    </location>
</feature>
<feature type="transmembrane region" description="Helical" evidence="8">
    <location>
        <begin position="177"/>
        <end position="194"/>
    </location>
</feature>
<evidence type="ECO:0000256" key="6">
    <source>
        <dbReference type="ARBA" id="ARBA00023136"/>
    </source>
</evidence>
<protein>
    <submittedName>
        <fullName evidence="10">DHA2 family multidrug resistance protein-like MFS transporter</fullName>
    </submittedName>
</protein>
<evidence type="ECO:0000256" key="3">
    <source>
        <dbReference type="ARBA" id="ARBA00022475"/>
    </source>
</evidence>
<dbReference type="AlphaFoldDB" id="A0A2V3U998"/>
<keyword evidence="3" id="KW-1003">Cell membrane</keyword>
<evidence type="ECO:0000256" key="7">
    <source>
        <dbReference type="SAM" id="MobiDB-lite"/>
    </source>
</evidence>
<dbReference type="InterPro" id="IPR036259">
    <property type="entry name" value="MFS_trans_sf"/>
</dbReference>
<evidence type="ECO:0000313" key="10">
    <source>
        <dbReference type="EMBL" id="PXW60279.1"/>
    </source>
</evidence>
<dbReference type="EMBL" id="QJJK01000004">
    <property type="protein sequence ID" value="PXW60279.1"/>
    <property type="molecule type" value="Genomic_DNA"/>
</dbReference>
<evidence type="ECO:0000259" key="9">
    <source>
        <dbReference type="PROSITE" id="PS50850"/>
    </source>
</evidence>
<feature type="domain" description="Major facilitator superfamily (MFS) profile" evidence="9">
    <location>
        <begin position="78"/>
        <end position="511"/>
    </location>
</feature>
<keyword evidence="11" id="KW-1185">Reference proteome</keyword>
<feature type="transmembrane region" description="Helical" evidence="8">
    <location>
        <begin position="465"/>
        <end position="483"/>
    </location>
</feature>
<proteinExistence type="predicted"/>
<accession>A0A2V3U998</accession>
<evidence type="ECO:0000256" key="5">
    <source>
        <dbReference type="ARBA" id="ARBA00022989"/>
    </source>
</evidence>
<dbReference type="Gene3D" id="1.20.1720.10">
    <property type="entry name" value="Multidrug resistance protein D"/>
    <property type="match status" value="1"/>
</dbReference>
<feature type="transmembrane region" description="Helical" evidence="8">
    <location>
        <begin position="489"/>
        <end position="507"/>
    </location>
</feature>
<feature type="transmembrane region" description="Helical" evidence="8">
    <location>
        <begin position="394"/>
        <end position="416"/>
    </location>
</feature>
<comment type="caution">
    <text evidence="10">The sequence shown here is derived from an EMBL/GenBank/DDBJ whole genome shotgun (WGS) entry which is preliminary data.</text>
</comment>
<feature type="transmembrane region" description="Helical" evidence="8">
    <location>
        <begin position="206"/>
        <end position="224"/>
    </location>
</feature>
<dbReference type="Proteomes" id="UP000248021">
    <property type="component" value="Unassembled WGS sequence"/>
</dbReference>
<feature type="transmembrane region" description="Helical" evidence="8">
    <location>
        <begin position="261"/>
        <end position="278"/>
    </location>
</feature>
<keyword evidence="5 8" id="KW-1133">Transmembrane helix</keyword>
<evidence type="ECO:0000313" key="11">
    <source>
        <dbReference type="Proteomes" id="UP000248021"/>
    </source>
</evidence>
<dbReference type="Gene3D" id="1.20.1250.20">
    <property type="entry name" value="MFS general substrate transporter like domains"/>
    <property type="match status" value="1"/>
</dbReference>
<dbReference type="PANTHER" id="PTHR42718">
    <property type="entry name" value="MAJOR FACILITATOR SUPERFAMILY MULTIDRUG TRANSPORTER MFSC"/>
    <property type="match status" value="1"/>
</dbReference>
<dbReference type="InterPro" id="IPR020846">
    <property type="entry name" value="MFS_dom"/>
</dbReference>
<dbReference type="GO" id="GO:0022857">
    <property type="term" value="F:transmembrane transporter activity"/>
    <property type="evidence" value="ECO:0007669"/>
    <property type="project" value="InterPro"/>
</dbReference>
<evidence type="ECO:0000256" key="1">
    <source>
        <dbReference type="ARBA" id="ARBA00004651"/>
    </source>
</evidence>
<feature type="transmembrane region" description="Helical" evidence="8">
    <location>
        <begin position="290"/>
        <end position="308"/>
    </location>
</feature>
<comment type="subcellular location">
    <subcellularLocation>
        <location evidence="1">Cell membrane</location>
        <topology evidence="1">Multi-pass membrane protein</topology>
    </subcellularLocation>
</comment>
<name>A0A2V3U998_9HYPH</name>
<evidence type="ECO:0000256" key="8">
    <source>
        <dbReference type="SAM" id="Phobius"/>
    </source>
</evidence>
<sequence>MTLSSNDAGKDDQRSRDGQEARGPHAGPSSGACPDRDAKGETPRSGDSPAGHDVATPANSPKPAVSEEGLPRTARNLAFIAIAASVSLSVIDGTAVNIALPHMARDLNVPAAQAIWLVNIYQLAVTIALLPLSALGDSHGYKRVYCAGLTIFTLASVLCAAAPSFEVLLVGRAIQGLGAAGVMSVNFALVRFIYPPHLLGLGAGRMAVVVALSIASGPTIGAAILSVASWHWLFLLNVPIGLFALAASLRHLPLTPRSGRPFDAISTLLYAVVIGLFVRGVSTIGGAADRTLPIAEIAVSIVVGVFFVRRQLKLPLPLLPIDLLKRPIFSLSILTSISSFATQAMTFLALAFYLQDSLGWPVIQAGFVMTAWPVAVACTAPLAGRLADRYPPPYVSSAGLILMTLGIALLAMLPAAATTTDILWRLAFAGIGFGLFQTPNNMTIVMAAPRSRSGSASGMQSSARLVGQTLGVAGVAAVFGLIGSGAPTAVLVIAAVTSGVAAIFGAIRTQA</sequence>
<evidence type="ECO:0000256" key="4">
    <source>
        <dbReference type="ARBA" id="ARBA00022692"/>
    </source>
</evidence>